<accession>A0AAN7AW86</accession>
<feature type="transmembrane region" description="Helical" evidence="1">
    <location>
        <begin position="190"/>
        <end position="208"/>
    </location>
</feature>
<keyword evidence="1" id="KW-1133">Transmembrane helix</keyword>
<dbReference type="PANTHER" id="PTHR37577">
    <property type="entry name" value="INTEGRAL MEMBRANE PROTEIN"/>
    <property type="match status" value="1"/>
</dbReference>
<protein>
    <submittedName>
        <fullName evidence="2">Uncharacterized protein</fullName>
    </submittedName>
</protein>
<evidence type="ECO:0000313" key="3">
    <source>
        <dbReference type="Proteomes" id="UP001303160"/>
    </source>
</evidence>
<feature type="transmembrane region" description="Helical" evidence="1">
    <location>
        <begin position="346"/>
        <end position="364"/>
    </location>
</feature>
<sequence>MASPTCAQDGAQHSFLKWVPYFLSSSYETNLQHDCCLLGVDLSTSCVVNFFSNNTVDSYGNVTRGQFEANPDIAGYGVWMSLGTALFANIVAILFVVREWAIHFEEQKSKSSLPRVNKNGIKGQYSGMAQKGKTCSRLLVRPNFGLESKCSLSAYHYNFAVDTIILSLTCVTLSVYVLDDFWRSKWIGCLRTLASIIIFAFLCRYLYYQMERTTSPELMFVKPDRSDSSLFLPMACFLDPDLDPFIALTPEQSNAIGGPGPKVTPAFVSCYLLAIGYVGAHIQKFWFRKRTKRRQPVKLTTLFVLVCSMPSFLSYAHLTILRDWVDQSGWMEVAKGGGSPEKEIRSIGQIMPLATIFWILAISFDTGKLARQGMGTQQVNKQAAKK</sequence>
<comment type="caution">
    <text evidence="2">The sequence shown here is derived from an EMBL/GenBank/DDBJ whole genome shotgun (WGS) entry which is preliminary data.</text>
</comment>
<feature type="transmembrane region" description="Helical" evidence="1">
    <location>
        <begin position="266"/>
        <end position="287"/>
    </location>
</feature>
<evidence type="ECO:0000256" key="1">
    <source>
        <dbReference type="SAM" id="Phobius"/>
    </source>
</evidence>
<dbReference type="InterPro" id="IPR053018">
    <property type="entry name" value="Elsinochrome_Biosynth-Asso"/>
</dbReference>
<keyword evidence="1" id="KW-0472">Membrane</keyword>
<gene>
    <name evidence="2" type="ORF">QBC40DRAFT_338731</name>
</gene>
<keyword evidence="3" id="KW-1185">Reference proteome</keyword>
<proteinExistence type="predicted"/>
<reference evidence="2" key="2">
    <citation type="submission" date="2023-05" db="EMBL/GenBank/DDBJ databases">
        <authorList>
            <consortium name="Lawrence Berkeley National Laboratory"/>
            <person name="Steindorff A."/>
            <person name="Hensen N."/>
            <person name="Bonometti L."/>
            <person name="Westerberg I."/>
            <person name="Brannstrom I.O."/>
            <person name="Guillou S."/>
            <person name="Cros-Aarteil S."/>
            <person name="Calhoun S."/>
            <person name="Haridas S."/>
            <person name="Kuo A."/>
            <person name="Mondo S."/>
            <person name="Pangilinan J."/>
            <person name="Riley R."/>
            <person name="Labutti K."/>
            <person name="Andreopoulos B."/>
            <person name="Lipzen A."/>
            <person name="Chen C."/>
            <person name="Yanf M."/>
            <person name="Daum C."/>
            <person name="Ng V."/>
            <person name="Clum A."/>
            <person name="Ohm R."/>
            <person name="Martin F."/>
            <person name="Silar P."/>
            <person name="Natvig D."/>
            <person name="Lalanne C."/>
            <person name="Gautier V."/>
            <person name="Ament-Velasquez S.L."/>
            <person name="Kruys A."/>
            <person name="Hutchinson M.I."/>
            <person name="Powell A.J."/>
            <person name="Barry K."/>
            <person name="Miller A.N."/>
            <person name="Grigoriev I.V."/>
            <person name="Debuchy R."/>
            <person name="Gladieux P."/>
            <person name="Thoren M.H."/>
            <person name="Johannesson H."/>
        </authorList>
    </citation>
    <scope>NUCLEOTIDE SEQUENCE</scope>
    <source>
        <strain evidence="2">CBS 315.58</strain>
    </source>
</reference>
<feature type="transmembrane region" description="Helical" evidence="1">
    <location>
        <begin position="155"/>
        <end position="178"/>
    </location>
</feature>
<keyword evidence="1" id="KW-0812">Transmembrane</keyword>
<name>A0AAN7AW86_9PEZI</name>
<organism evidence="2 3">
    <name type="scientific">Triangularia verruculosa</name>
    <dbReference type="NCBI Taxonomy" id="2587418"/>
    <lineage>
        <taxon>Eukaryota</taxon>
        <taxon>Fungi</taxon>
        <taxon>Dikarya</taxon>
        <taxon>Ascomycota</taxon>
        <taxon>Pezizomycotina</taxon>
        <taxon>Sordariomycetes</taxon>
        <taxon>Sordariomycetidae</taxon>
        <taxon>Sordariales</taxon>
        <taxon>Podosporaceae</taxon>
        <taxon>Triangularia</taxon>
    </lineage>
</organism>
<evidence type="ECO:0000313" key="2">
    <source>
        <dbReference type="EMBL" id="KAK4201878.1"/>
    </source>
</evidence>
<dbReference type="AlphaFoldDB" id="A0AAN7AW86"/>
<reference evidence="2" key="1">
    <citation type="journal article" date="2023" name="Mol. Phylogenet. Evol.">
        <title>Genome-scale phylogeny and comparative genomics of the fungal order Sordariales.</title>
        <authorList>
            <person name="Hensen N."/>
            <person name="Bonometti L."/>
            <person name="Westerberg I."/>
            <person name="Brannstrom I.O."/>
            <person name="Guillou S."/>
            <person name="Cros-Aarteil S."/>
            <person name="Calhoun S."/>
            <person name="Haridas S."/>
            <person name="Kuo A."/>
            <person name="Mondo S."/>
            <person name="Pangilinan J."/>
            <person name="Riley R."/>
            <person name="LaButti K."/>
            <person name="Andreopoulos B."/>
            <person name="Lipzen A."/>
            <person name="Chen C."/>
            <person name="Yan M."/>
            <person name="Daum C."/>
            <person name="Ng V."/>
            <person name="Clum A."/>
            <person name="Steindorff A."/>
            <person name="Ohm R.A."/>
            <person name="Martin F."/>
            <person name="Silar P."/>
            <person name="Natvig D.O."/>
            <person name="Lalanne C."/>
            <person name="Gautier V."/>
            <person name="Ament-Velasquez S.L."/>
            <person name="Kruys A."/>
            <person name="Hutchinson M.I."/>
            <person name="Powell A.J."/>
            <person name="Barry K."/>
            <person name="Miller A.N."/>
            <person name="Grigoriev I.V."/>
            <person name="Debuchy R."/>
            <person name="Gladieux P."/>
            <person name="Hiltunen Thoren M."/>
            <person name="Johannesson H."/>
        </authorList>
    </citation>
    <scope>NUCLEOTIDE SEQUENCE</scope>
    <source>
        <strain evidence="2">CBS 315.58</strain>
    </source>
</reference>
<feature type="transmembrane region" description="Helical" evidence="1">
    <location>
        <begin position="299"/>
        <end position="321"/>
    </location>
</feature>
<dbReference type="EMBL" id="MU863902">
    <property type="protein sequence ID" value="KAK4201878.1"/>
    <property type="molecule type" value="Genomic_DNA"/>
</dbReference>
<dbReference type="PANTHER" id="PTHR37577:SF1">
    <property type="entry name" value="INTEGRAL MEMBRANE PROTEIN"/>
    <property type="match status" value="1"/>
</dbReference>
<dbReference type="Proteomes" id="UP001303160">
    <property type="component" value="Unassembled WGS sequence"/>
</dbReference>
<feature type="transmembrane region" description="Helical" evidence="1">
    <location>
        <begin position="73"/>
        <end position="97"/>
    </location>
</feature>